<feature type="transmembrane region" description="Helical" evidence="1">
    <location>
        <begin position="315"/>
        <end position="339"/>
    </location>
</feature>
<dbReference type="Proteomes" id="UP000278143">
    <property type="component" value="Unassembled WGS sequence"/>
</dbReference>
<feature type="transmembrane region" description="Helical" evidence="1">
    <location>
        <begin position="236"/>
        <end position="264"/>
    </location>
</feature>
<feature type="transmembrane region" description="Helical" evidence="1">
    <location>
        <begin position="276"/>
        <end position="295"/>
    </location>
</feature>
<dbReference type="EMBL" id="KZ989382">
    <property type="protein sequence ID" value="RKP26589.1"/>
    <property type="molecule type" value="Genomic_DNA"/>
</dbReference>
<organism evidence="2 3">
    <name type="scientific">Syncephalis pseudoplumigaleata</name>
    <dbReference type="NCBI Taxonomy" id="1712513"/>
    <lineage>
        <taxon>Eukaryota</taxon>
        <taxon>Fungi</taxon>
        <taxon>Fungi incertae sedis</taxon>
        <taxon>Zoopagomycota</taxon>
        <taxon>Zoopagomycotina</taxon>
        <taxon>Zoopagomycetes</taxon>
        <taxon>Zoopagales</taxon>
        <taxon>Piptocephalidaceae</taxon>
        <taxon>Syncephalis</taxon>
    </lineage>
</organism>
<sequence>MNDALQVGCETVAQVDRAASHLSQQLEAHGYARIQLLVLMKLTNNTEPYWGPNTDEYISHEPTRIPDGAPSMDVSLLDQYASYALVHNYHLTTGASFNFTAKEDGGRVEQGPWNRVFLSSLFVAYQWTYFAVLTAMLLYAWSRILMLAVLRILPYDLRLLSIVVTSIYCLSRSRHPTKQPYANLSHHPDSAAGIPGDSANVLQDRDHHLGHLLPIGRIISHYPAAMLKYTLESNFFGMYVIPFLPLISFVTFGSFAIWFGWSAYQMRYYRELCGRFLQLSIFSTLASLTFVVTMLDNMVGSFNLFEAQHQSVRRTILFHIFGHTTLLIRAVVCLTVLGVRWPQLKRRKRTMLDLDESIRDRKPSYCLNEDDKDDKDDI</sequence>
<feature type="transmembrane region" description="Helical" evidence="1">
    <location>
        <begin position="116"/>
        <end position="141"/>
    </location>
</feature>
<accession>A0A4V1J1X6</accession>
<evidence type="ECO:0000256" key="1">
    <source>
        <dbReference type="SAM" id="Phobius"/>
    </source>
</evidence>
<protein>
    <submittedName>
        <fullName evidence="2">Uncharacterized protein</fullName>
    </submittedName>
</protein>
<evidence type="ECO:0000313" key="3">
    <source>
        <dbReference type="Proteomes" id="UP000278143"/>
    </source>
</evidence>
<dbReference type="AlphaFoldDB" id="A0A4V1J1X6"/>
<keyword evidence="3" id="KW-1185">Reference proteome</keyword>
<reference evidence="3" key="1">
    <citation type="journal article" date="2018" name="Nat. Microbiol.">
        <title>Leveraging single-cell genomics to expand the fungal tree of life.</title>
        <authorList>
            <person name="Ahrendt S.R."/>
            <person name="Quandt C.A."/>
            <person name="Ciobanu D."/>
            <person name="Clum A."/>
            <person name="Salamov A."/>
            <person name="Andreopoulos B."/>
            <person name="Cheng J.F."/>
            <person name="Woyke T."/>
            <person name="Pelin A."/>
            <person name="Henrissat B."/>
            <person name="Reynolds N.K."/>
            <person name="Benny G.L."/>
            <person name="Smith M.E."/>
            <person name="James T.Y."/>
            <person name="Grigoriev I.V."/>
        </authorList>
    </citation>
    <scope>NUCLEOTIDE SEQUENCE [LARGE SCALE GENOMIC DNA]</scope>
    <source>
        <strain evidence="3">Benny S71-1</strain>
    </source>
</reference>
<dbReference type="OrthoDB" id="5542996at2759"/>
<evidence type="ECO:0000313" key="2">
    <source>
        <dbReference type="EMBL" id="RKP26589.1"/>
    </source>
</evidence>
<proteinExistence type="predicted"/>
<keyword evidence="1" id="KW-0472">Membrane</keyword>
<name>A0A4V1J1X6_9FUNG</name>
<gene>
    <name evidence="2" type="ORF">SYNPS1DRAFT_27730</name>
</gene>
<keyword evidence="1" id="KW-0812">Transmembrane</keyword>
<keyword evidence="1" id="KW-1133">Transmembrane helix</keyword>